<organism evidence="3 4">
    <name type="scientific">Trichodelitschia bisporula</name>
    <dbReference type="NCBI Taxonomy" id="703511"/>
    <lineage>
        <taxon>Eukaryota</taxon>
        <taxon>Fungi</taxon>
        <taxon>Dikarya</taxon>
        <taxon>Ascomycota</taxon>
        <taxon>Pezizomycotina</taxon>
        <taxon>Dothideomycetes</taxon>
        <taxon>Dothideomycetes incertae sedis</taxon>
        <taxon>Phaeotrichales</taxon>
        <taxon>Phaeotrichaceae</taxon>
        <taxon>Trichodelitschia</taxon>
    </lineage>
</organism>
<feature type="signal peptide" evidence="2">
    <location>
        <begin position="1"/>
        <end position="17"/>
    </location>
</feature>
<name>A0A6G1HIB4_9PEZI</name>
<sequence length="131" mass="14492">MHPTLLLSLLLASGTSAAVLKARDSPVPNASSITASSPPVKVEDVKPRIRPSAKRQYILYGPIKLPASMARTLRPPTYASTQANTLRMAARQPAATRMARARRHPDKSRWTRMERRLPLRWPAGTARTARC</sequence>
<accession>A0A6G1HIB4</accession>
<evidence type="ECO:0000313" key="4">
    <source>
        <dbReference type="Proteomes" id="UP000799640"/>
    </source>
</evidence>
<proteinExistence type="predicted"/>
<gene>
    <name evidence="3" type="ORF">EJ06DRAFT_534662</name>
</gene>
<dbReference type="EMBL" id="ML996711">
    <property type="protein sequence ID" value="KAF2395732.1"/>
    <property type="molecule type" value="Genomic_DNA"/>
</dbReference>
<keyword evidence="4" id="KW-1185">Reference proteome</keyword>
<protein>
    <submittedName>
        <fullName evidence="3">Uncharacterized protein</fullName>
    </submittedName>
</protein>
<feature type="chain" id="PRO_5026346751" evidence="2">
    <location>
        <begin position="18"/>
        <end position="131"/>
    </location>
</feature>
<evidence type="ECO:0000256" key="2">
    <source>
        <dbReference type="SAM" id="SignalP"/>
    </source>
</evidence>
<evidence type="ECO:0000313" key="3">
    <source>
        <dbReference type="EMBL" id="KAF2395732.1"/>
    </source>
</evidence>
<feature type="compositionally biased region" description="Polar residues" evidence="1">
    <location>
        <begin position="28"/>
        <end position="37"/>
    </location>
</feature>
<reference evidence="3" key="1">
    <citation type="journal article" date="2020" name="Stud. Mycol.">
        <title>101 Dothideomycetes genomes: a test case for predicting lifestyles and emergence of pathogens.</title>
        <authorList>
            <person name="Haridas S."/>
            <person name="Albert R."/>
            <person name="Binder M."/>
            <person name="Bloem J."/>
            <person name="Labutti K."/>
            <person name="Salamov A."/>
            <person name="Andreopoulos B."/>
            <person name="Baker S."/>
            <person name="Barry K."/>
            <person name="Bills G."/>
            <person name="Bluhm B."/>
            <person name="Cannon C."/>
            <person name="Castanera R."/>
            <person name="Culley D."/>
            <person name="Daum C."/>
            <person name="Ezra D."/>
            <person name="Gonzalez J."/>
            <person name="Henrissat B."/>
            <person name="Kuo A."/>
            <person name="Liang C."/>
            <person name="Lipzen A."/>
            <person name="Lutzoni F."/>
            <person name="Magnuson J."/>
            <person name="Mondo S."/>
            <person name="Nolan M."/>
            <person name="Ohm R."/>
            <person name="Pangilinan J."/>
            <person name="Park H.-J."/>
            <person name="Ramirez L."/>
            <person name="Alfaro M."/>
            <person name="Sun H."/>
            <person name="Tritt A."/>
            <person name="Yoshinaga Y."/>
            <person name="Zwiers L.-H."/>
            <person name="Turgeon B."/>
            <person name="Goodwin S."/>
            <person name="Spatafora J."/>
            <person name="Crous P."/>
            <person name="Grigoriev I."/>
        </authorList>
    </citation>
    <scope>NUCLEOTIDE SEQUENCE</scope>
    <source>
        <strain evidence="3">CBS 262.69</strain>
    </source>
</reference>
<keyword evidence="2" id="KW-0732">Signal</keyword>
<feature type="region of interest" description="Disordered" evidence="1">
    <location>
        <begin position="27"/>
        <end position="46"/>
    </location>
</feature>
<dbReference type="Proteomes" id="UP000799640">
    <property type="component" value="Unassembled WGS sequence"/>
</dbReference>
<feature type="region of interest" description="Disordered" evidence="1">
    <location>
        <begin position="89"/>
        <end position="109"/>
    </location>
</feature>
<dbReference type="AlphaFoldDB" id="A0A6G1HIB4"/>
<evidence type="ECO:0000256" key="1">
    <source>
        <dbReference type="SAM" id="MobiDB-lite"/>
    </source>
</evidence>